<organism evidence="2 3">
    <name type="scientific">Ancylobacter mangrovi</name>
    <dbReference type="NCBI Taxonomy" id="2972472"/>
    <lineage>
        <taxon>Bacteria</taxon>
        <taxon>Pseudomonadati</taxon>
        <taxon>Pseudomonadota</taxon>
        <taxon>Alphaproteobacteria</taxon>
        <taxon>Hyphomicrobiales</taxon>
        <taxon>Xanthobacteraceae</taxon>
        <taxon>Ancylobacter</taxon>
    </lineage>
</organism>
<keyword evidence="3" id="KW-1185">Reference proteome</keyword>
<evidence type="ECO:0000259" key="1">
    <source>
        <dbReference type="Pfam" id="PF04909"/>
    </source>
</evidence>
<dbReference type="PANTHER" id="PTHR35563:SF2">
    <property type="entry name" value="BARREL METAL-DEPENDENT HYDROLASE, PUTATIVE (AFU_ORTHOLOGUE AFUA_1G16240)-RELATED"/>
    <property type="match status" value="1"/>
</dbReference>
<dbReference type="InterPro" id="IPR006680">
    <property type="entry name" value="Amidohydro-rel"/>
</dbReference>
<protein>
    <submittedName>
        <fullName evidence="2">Amidohydrolase family protein</fullName>
    </submittedName>
</protein>
<proteinExistence type="predicted"/>
<dbReference type="RefSeq" id="WP_258731421.1">
    <property type="nucleotide sequence ID" value="NZ_JANTHZ010000001.1"/>
</dbReference>
<dbReference type="PANTHER" id="PTHR35563">
    <property type="entry name" value="BARREL METAL-DEPENDENT HYDROLASE, PUTATIVE (AFU_ORTHOLOGUE AFUA_1G16240)-RELATED"/>
    <property type="match status" value="1"/>
</dbReference>
<dbReference type="Gene3D" id="3.20.20.140">
    <property type="entry name" value="Metal-dependent hydrolases"/>
    <property type="match status" value="1"/>
</dbReference>
<dbReference type="Proteomes" id="UP001151088">
    <property type="component" value="Unassembled WGS sequence"/>
</dbReference>
<dbReference type="InterPro" id="IPR032466">
    <property type="entry name" value="Metal_Hydrolase"/>
</dbReference>
<feature type="domain" description="Amidohydrolase-related" evidence="1">
    <location>
        <begin position="23"/>
        <end position="285"/>
    </location>
</feature>
<name>A0A9X2T4K5_9HYPH</name>
<reference evidence="2" key="1">
    <citation type="submission" date="2022-08" db="EMBL/GenBank/DDBJ databases">
        <authorList>
            <person name="Li F."/>
        </authorList>
    </citation>
    <scope>NUCLEOTIDE SEQUENCE</scope>
    <source>
        <strain evidence="2">MQZ15Z-1</strain>
    </source>
</reference>
<evidence type="ECO:0000313" key="2">
    <source>
        <dbReference type="EMBL" id="MCS0494469.1"/>
    </source>
</evidence>
<accession>A0A9X2T4K5</accession>
<dbReference type="AlphaFoldDB" id="A0A9X2T4K5"/>
<comment type="caution">
    <text evidence="2">The sequence shown here is derived from an EMBL/GenBank/DDBJ whole genome shotgun (WGS) entry which is preliminary data.</text>
</comment>
<dbReference type="SUPFAM" id="SSF51556">
    <property type="entry name" value="Metallo-dependent hydrolases"/>
    <property type="match status" value="1"/>
</dbReference>
<evidence type="ECO:0000313" key="3">
    <source>
        <dbReference type="Proteomes" id="UP001151088"/>
    </source>
</evidence>
<dbReference type="InterPro" id="IPR052358">
    <property type="entry name" value="Aro_Compnd_Degr_Hydrolases"/>
</dbReference>
<sequence length="286" mass="31455">MEPCQGPRETTRPPSFAVPPLACDCHSHILGPVERYPYVENRSFTPPDASPQAYLAMLGALGIERMVVVQPSVYGADNRRTADAVGELGVGRARGVAMVGQNVDAAELRALDDAGIRATRFITTAGGGPSLDNLPGVARKVAEVGWHIEMYVPLDTWPKVLPVIETLPVSVVFDHMGGLKADVPDDDPILGQILRLLDTGRHWVKLCGYRNSQTGYPYGDVTPLARRFVERVPERCVWGTDWPHTAIKGRMPDDGELLDLLGEWVPDVDTRKRILVDNPARLYRFA</sequence>
<dbReference type="Pfam" id="PF04909">
    <property type="entry name" value="Amidohydro_2"/>
    <property type="match status" value="1"/>
</dbReference>
<dbReference type="GO" id="GO:0016787">
    <property type="term" value="F:hydrolase activity"/>
    <property type="evidence" value="ECO:0007669"/>
    <property type="project" value="InterPro"/>
</dbReference>
<gene>
    <name evidence="2" type="ORF">NVS89_05115</name>
</gene>
<dbReference type="EMBL" id="JANTHZ010000001">
    <property type="protein sequence ID" value="MCS0494469.1"/>
    <property type="molecule type" value="Genomic_DNA"/>
</dbReference>